<sequence length="117" mass="13173">MPLYVADGSIDHTTLQTVPEKFVIFYSSIVDGQMWCPDCKAVDQLVKETFPENGPAAIIVYVGNKAQWKNPSHVYRQEPWRIIGVPTIVKLADGKEVARLVDETEILDRLQAFVNAK</sequence>
<evidence type="ECO:0000313" key="4">
    <source>
        <dbReference type="Proteomes" id="UP000054270"/>
    </source>
</evidence>
<dbReference type="GO" id="GO:0047134">
    <property type="term" value="F:protein-disulfide reductase [NAD(P)H] activity"/>
    <property type="evidence" value="ECO:0007669"/>
    <property type="project" value="InterPro"/>
</dbReference>
<dbReference type="Proteomes" id="UP000054270">
    <property type="component" value="Unassembled WGS sequence"/>
</dbReference>
<keyword evidence="4" id="KW-1185">Reference proteome</keyword>
<dbReference type="GO" id="GO:0005829">
    <property type="term" value="C:cytosol"/>
    <property type="evidence" value="ECO:0007669"/>
    <property type="project" value="TreeGrafter"/>
</dbReference>
<dbReference type="OMA" id="WRTKENP"/>
<dbReference type="InterPro" id="IPR045108">
    <property type="entry name" value="TXNDC17-like"/>
</dbReference>
<dbReference type="EMBL" id="KN817521">
    <property type="protein sequence ID" value="KJA28413.1"/>
    <property type="molecule type" value="Genomic_DNA"/>
</dbReference>
<dbReference type="InterPro" id="IPR010357">
    <property type="entry name" value="TXNDC17_dom"/>
</dbReference>
<dbReference type="OrthoDB" id="78947at2759"/>
<evidence type="ECO:0000256" key="1">
    <source>
        <dbReference type="ARBA" id="ARBA00008987"/>
    </source>
</evidence>
<accession>A0A0D2MWL9</accession>
<reference evidence="4" key="1">
    <citation type="submission" date="2014-04" db="EMBL/GenBank/DDBJ databases">
        <title>Evolutionary Origins and Diversification of the Mycorrhizal Mutualists.</title>
        <authorList>
            <consortium name="DOE Joint Genome Institute"/>
            <consortium name="Mycorrhizal Genomics Consortium"/>
            <person name="Kohler A."/>
            <person name="Kuo A."/>
            <person name="Nagy L.G."/>
            <person name="Floudas D."/>
            <person name="Copeland A."/>
            <person name="Barry K.W."/>
            <person name="Cichocki N."/>
            <person name="Veneault-Fourrey C."/>
            <person name="LaButti K."/>
            <person name="Lindquist E.A."/>
            <person name="Lipzen A."/>
            <person name="Lundell T."/>
            <person name="Morin E."/>
            <person name="Murat C."/>
            <person name="Riley R."/>
            <person name="Ohm R."/>
            <person name="Sun H."/>
            <person name="Tunlid A."/>
            <person name="Henrissat B."/>
            <person name="Grigoriev I.V."/>
            <person name="Hibbett D.S."/>
            <person name="Martin F."/>
        </authorList>
    </citation>
    <scope>NUCLEOTIDE SEQUENCE [LARGE SCALE GENOMIC DNA]</scope>
    <source>
        <strain evidence="4">FD-334 SS-4</strain>
    </source>
</reference>
<protein>
    <recommendedName>
        <fullName evidence="2">Thioredoxin domain-containing protein</fullName>
    </recommendedName>
</protein>
<dbReference type="InterPro" id="IPR036249">
    <property type="entry name" value="Thioredoxin-like_sf"/>
</dbReference>
<organism evidence="3 4">
    <name type="scientific">Hypholoma sublateritium (strain FD-334 SS-4)</name>
    <dbReference type="NCBI Taxonomy" id="945553"/>
    <lineage>
        <taxon>Eukaryota</taxon>
        <taxon>Fungi</taxon>
        <taxon>Dikarya</taxon>
        <taxon>Basidiomycota</taxon>
        <taxon>Agaricomycotina</taxon>
        <taxon>Agaricomycetes</taxon>
        <taxon>Agaricomycetidae</taxon>
        <taxon>Agaricales</taxon>
        <taxon>Agaricineae</taxon>
        <taxon>Strophariaceae</taxon>
        <taxon>Hypholoma</taxon>
    </lineage>
</organism>
<comment type="similarity">
    <text evidence="1">Belongs to the thioredoxin family.</text>
</comment>
<dbReference type="STRING" id="945553.A0A0D2MWL9"/>
<gene>
    <name evidence="3" type="ORF">HYPSUDRAFT_33788</name>
</gene>
<dbReference type="Gene3D" id="3.40.30.10">
    <property type="entry name" value="Glutaredoxin"/>
    <property type="match status" value="1"/>
</dbReference>
<dbReference type="Pfam" id="PF06110">
    <property type="entry name" value="TXD17-like_Trx"/>
    <property type="match status" value="1"/>
</dbReference>
<proteinExistence type="inferred from homology"/>
<feature type="domain" description="Thioredoxin" evidence="2">
    <location>
        <begin position="21"/>
        <end position="104"/>
    </location>
</feature>
<evidence type="ECO:0000313" key="3">
    <source>
        <dbReference type="EMBL" id="KJA28413.1"/>
    </source>
</evidence>
<dbReference type="PANTHER" id="PTHR12452">
    <property type="entry name" value="42-9-9 PROTEIN-RELATED"/>
    <property type="match status" value="1"/>
</dbReference>
<dbReference type="PANTHER" id="PTHR12452:SF0">
    <property type="entry name" value="THIOREDOXIN DOMAIN-CONTAINING PROTEIN 17"/>
    <property type="match status" value="1"/>
</dbReference>
<dbReference type="SUPFAM" id="SSF52833">
    <property type="entry name" value="Thioredoxin-like"/>
    <property type="match status" value="1"/>
</dbReference>
<name>A0A0D2MWL9_HYPSF</name>
<evidence type="ECO:0000259" key="2">
    <source>
        <dbReference type="Pfam" id="PF06110"/>
    </source>
</evidence>
<dbReference type="AlphaFoldDB" id="A0A0D2MWL9"/>